<protein>
    <submittedName>
        <fullName evidence="2">Uncharacterized protein</fullName>
    </submittedName>
</protein>
<dbReference type="Gramene" id="Mp8g07930.1">
    <property type="protein sequence ID" value="Mp8g07930.1.cds"/>
    <property type="gene ID" value="Mp8g07930"/>
</dbReference>
<name>A0A2R6W4P7_MARPO</name>
<accession>A0A2R6W4P7</accession>
<gene>
    <name evidence="2" type="ORF">MARPO_0155s0024</name>
</gene>
<sequence>MWAFVGHFCAIDSKASKPGEGDEDLRPRNRSPFAMKDGPSLNPTASPLTGLHNAPTPGASERADPLARLR</sequence>
<evidence type="ECO:0000313" key="3">
    <source>
        <dbReference type="Proteomes" id="UP000244005"/>
    </source>
</evidence>
<dbReference type="EMBL" id="KZ772825">
    <property type="protein sequence ID" value="PTQ28762.1"/>
    <property type="molecule type" value="Genomic_DNA"/>
</dbReference>
<proteinExistence type="predicted"/>
<keyword evidence="3" id="KW-1185">Reference proteome</keyword>
<feature type="region of interest" description="Disordered" evidence="1">
    <location>
        <begin position="13"/>
        <end position="70"/>
    </location>
</feature>
<evidence type="ECO:0000256" key="1">
    <source>
        <dbReference type="SAM" id="MobiDB-lite"/>
    </source>
</evidence>
<dbReference type="AlphaFoldDB" id="A0A2R6W4P7"/>
<feature type="compositionally biased region" description="Basic and acidic residues" evidence="1">
    <location>
        <begin position="14"/>
        <end position="27"/>
    </location>
</feature>
<feature type="compositionally biased region" description="Basic and acidic residues" evidence="1">
    <location>
        <begin position="61"/>
        <end position="70"/>
    </location>
</feature>
<organism evidence="2 3">
    <name type="scientific">Marchantia polymorpha</name>
    <name type="common">Common liverwort</name>
    <name type="synonym">Marchantia aquatica</name>
    <dbReference type="NCBI Taxonomy" id="3197"/>
    <lineage>
        <taxon>Eukaryota</taxon>
        <taxon>Viridiplantae</taxon>
        <taxon>Streptophyta</taxon>
        <taxon>Embryophyta</taxon>
        <taxon>Marchantiophyta</taxon>
        <taxon>Marchantiopsida</taxon>
        <taxon>Marchantiidae</taxon>
        <taxon>Marchantiales</taxon>
        <taxon>Marchantiaceae</taxon>
        <taxon>Marchantia</taxon>
    </lineage>
</organism>
<evidence type="ECO:0000313" key="2">
    <source>
        <dbReference type="EMBL" id="PTQ28762.1"/>
    </source>
</evidence>
<reference evidence="3" key="1">
    <citation type="journal article" date="2017" name="Cell">
        <title>Insights into land plant evolution garnered from the Marchantia polymorpha genome.</title>
        <authorList>
            <person name="Bowman J.L."/>
            <person name="Kohchi T."/>
            <person name="Yamato K.T."/>
            <person name="Jenkins J."/>
            <person name="Shu S."/>
            <person name="Ishizaki K."/>
            <person name="Yamaoka S."/>
            <person name="Nishihama R."/>
            <person name="Nakamura Y."/>
            <person name="Berger F."/>
            <person name="Adam C."/>
            <person name="Aki S.S."/>
            <person name="Althoff F."/>
            <person name="Araki T."/>
            <person name="Arteaga-Vazquez M.A."/>
            <person name="Balasubrmanian S."/>
            <person name="Barry K."/>
            <person name="Bauer D."/>
            <person name="Boehm C.R."/>
            <person name="Briginshaw L."/>
            <person name="Caballero-Perez J."/>
            <person name="Catarino B."/>
            <person name="Chen F."/>
            <person name="Chiyoda S."/>
            <person name="Chovatia M."/>
            <person name="Davies K.M."/>
            <person name="Delmans M."/>
            <person name="Demura T."/>
            <person name="Dierschke T."/>
            <person name="Dolan L."/>
            <person name="Dorantes-Acosta A.E."/>
            <person name="Eklund D.M."/>
            <person name="Florent S.N."/>
            <person name="Flores-Sandoval E."/>
            <person name="Fujiyama A."/>
            <person name="Fukuzawa H."/>
            <person name="Galik B."/>
            <person name="Grimanelli D."/>
            <person name="Grimwood J."/>
            <person name="Grossniklaus U."/>
            <person name="Hamada T."/>
            <person name="Haseloff J."/>
            <person name="Hetherington A.J."/>
            <person name="Higo A."/>
            <person name="Hirakawa Y."/>
            <person name="Hundley H.N."/>
            <person name="Ikeda Y."/>
            <person name="Inoue K."/>
            <person name="Inoue S.I."/>
            <person name="Ishida S."/>
            <person name="Jia Q."/>
            <person name="Kakita M."/>
            <person name="Kanazawa T."/>
            <person name="Kawai Y."/>
            <person name="Kawashima T."/>
            <person name="Kennedy M."/>
            <person name="Kinose K."/>
            <person name="Kinoshita T."/>
            <person name="Kohara Y."/>
            <person name="Koide E."/>
            <person name="Komatsu K."/>
            <person name="Kopischke S."/>
            <person name="Kubo M."/>
            <person name="Kyozuka J."/>
            <person name="Lagercrantz U."/>
            <person name="Lin S.S."/>
            <person name="Lindquist E."/>
            <person name="Lipzen A.M."/>
            <person name="Lu C.W."/>
            <person name="De Luna E."/>
            <person name="Martienssen R.A."/>
            <person name="Minamino N."/>
            <person name="Mizutani M."/>
            <person name="Mizutani M."/>
            <person name="Mochizuki N."/>
            <person name="Monte I."/>
            <person name="Mosher R."/>
            <person name="Nagasaki H."/>
            <person name="Nakagami H."/>
            <person name="Naramoto S."/>
            <person name="Nishitani K."/>
            <person name="Ohtani M."/>
            <person name="Okamoto T."/>
            <person name="Okumura M."/>
            <person name="Phillips J."/>
            <person name="Pollak B."/>
            <person name="Reinders A."/>
            <person name="Rovekamp M."/>
            <person name="Sano R."/>
            <person name="Sawa S."/>
            <person name="Schmid M.W."/>
            <person name="Shirakawa M."/>
            <person name="Solano R."/>
            <person name="Spunde A."/>
            <person name="Suetsugu N."/>
            <person name="Sugano S."/>
            <person name="Sugiyama A."/>
            <person name="Sun R."/>
            <person name="Suzuki Y."/>
            <person name="Takenaka M."/>
            <person name="Takezawa D."/>
            <person name="Tomogane H."/>
            <person name="Tsuzuki M."/>
            <person name="Ueda T."/>
            <person name="Umeda M."/>
            <person name="Ward J.M."/>
            <person name="Watanabe Y."/>
            <person name="Yazaki K."/>
            <person name="Yokoyama R."/>
            <person name="Yoshitake Y."/>
            <person name="Yotsui I."/>
            <person name="Zachgo S."/>
            <person name="Schmutz J."/>
        </authorList>
    </citation>
    <scope>NUCLEOTIDE SEQUENCE [LARGE SCALE GENOMIC DNA]</scope>
    <source>
        <strain evidence="3">Tak-1</strain>
    </source>
</reference>
<dbReference type="Proteomes" id="UP000244005">
    <property type="component" value="Unassembled WGS sequence"/>
</dbReference>